<evidence type="ECO:0000256" key="1">
    <source>
        <dbReference type="ARBA" id="ARBA00004772"/>
    </source>
</evidence>
<dbReference type="EC" id="4.2.1.75" evidence="3 9"/>
<dbReference type="InterPro" id="IPR003754">
    <property type="entry name" value="4pyrrol_synth_uPrphyn_synth"/>
</dbReference>
<dbReference type="KEGG" id="hte:Hydth_1825"/>
<comment type="catalytic activity">
    <reaction evidence="8 9">
        <text>hydroxymethylbilane = uroporphyrinogen III + H2O</text>
        <dbReference type="Rhea" id="RHEA:18965"/>
        <dbReference type="ChEBI" id="CHEBI:15377"/>
        <dbReference type="ChEBI" id="CHEBI:57308"/>
        <dbReference type="ChEBI" id="CHEBI:57845"/>
        <dbReference type="EC" id="4.2.1.75"/>
    </reaction>
</comment>
<comment type="function">
    <text evidence="6 9">Catalyzes cyclization of the linear tetrapyrrole, hydroxymethylbilane, to the macrocyclic uroporphyrinogen III.</text>
</comment>
<evidence type="ECO:0000256" key="6">
    <source>
        <dbReference type="ARBA" id="ARBA00037589"/>
    </source>
</evidence>
<dbReference type="KEGG" id="hth:HTH_1842"/>
<dbReference type="RefSeq" id="WP_012964466.1">
    <property type="nucleotide sequence ID" value="NC_013799.1"/>
</dbReference>
<evidence type="ECO:0000259" key="10">
    <source>
        <dbReference type="Pfam" id="PF02602"/>
    </source>
</evidence>
<reference evidence="11 12" key="1">
    <citation type="journal article" date="2010" name="J. Bacteriol.">
        <title>Complete genome sequence of the thermophilic, obligately chemolithoautotrophic hydrogen-oxidizing bacterium Hydrogenobacter thermophilus TK-6.</title>
        <authorList>
            <person name="Arai H."/>
            <person name="Kanbe H."/>
            <person name="Ishii M."/>
            <person name="Igarashi Y."/>
        </authorList>
    </citation>
    <scope>NUCLEOTIDE SEQUENCE [LARGE SCALE GENOMIC DNA]</scope>
    <source>
        <strain evidence="12">DSM 6534 / IAM 12695 / TK-6 [Tokyo]</strain>
    </source>
</reference>
<evidence type="ECO:0000256" key="4">
    <source>
        <dbReference type="ARBA" id="ARBA00023239"/>
    </source>
</evidence>
<evidence type="ECO:0000256" key="3">
    <source>
        <dbReference type="ARBA" id="ARBA00013109"/>
    </source>
</evidence>
<dbReference type="STRING" id="608538.HTH_1842"/>
<dbReference type="eggNOG" id="COG1587">
    <property type="taxonomic scope" value="Bacteria"/>
</dbReference>
<evidence type="ECO:0000256" key="8">
    <source>
        <dbReference type="ARBA" id="ARBA00048617"/>
    </source>
</evidence>
<evidence type="ECO:0000256" key="7">
    <source>
        <dbReference type="ARBA" id="ARBA00040167"/>
    </source>
</evidence>
<evidence type="ECO:0000313" key="12">
    <source>
        <dbReference type="Proteomes" id="UP000002574"/>
    </source>
</evidence>
<gene>
    <name evidence="11" type="primary">hemD1</name>
    <name evidence="11" type="ordered locus">HTH_1842</name>
</gene>
<keyword evidence="5 9" id="KW-0627">Porphyrin biosynthesis</keyword>
<dbReference type="GO" id="GO:0006780">
    <property type="term" value="P:uroporphyrinogen III biosynthetic process"/>
    <property type="evidence" value="ECO:0007669"/>
    <property type="project" value="UniProtKB-UniRule"/>
</dbReference>
<evidence type="ECO:0000256" key="9">
    <source>
        <dbReference type="RuleBase" id="RU366031"/>
    </source>
</evidence>
<dbReference type="EMBL" id="AP011112">
    <property type="protein sequence ID" value="BAI70286.1"/>
    <property type="molecule type" value="Genomic_DNA"/>
</dbReference>
<keyword evidence="12" id="KW-1185">Reference proteome</keyword>
<feature type="domain" description="Tetrapyrrole biosynthesis uroporphyrinogen III synthase" evidence="10">
    <location>
        <begin position="17"/>
        <end position="225"/>
    </location>
</feature>
<dbReference type="GO" id="GO:0006782">
    <property type="term" value="P:protoporphyrinogen IX biosynthetic process"/>
    <property type="evidence" value="ECO:0007669"/>
    <property type="project" value="UniProtKB-UniRule"/>
</dbReference>
<dbReference type="Pfam" id="PF02602">
    <property type="entry name" value="HEM4"/>
    <property type="match status" value="1"/>
</dbReference>
<dbReference type="Gene3D" id="3.40.50.10090">
    <property type="match status" value="2"/>
</dbReference>
<comment type="pathway">
    <text evidence="1 9">Porphyrin-containing compound metabolism; protoporphyrin-IX biosynthesis; coproporphyrinogen-III from 5-aminolevulinate: step 3/4.</text>
</comment>
<dbReference type="PANTHER" id="PTHR38042:SF1">
    <property type="entry name" value="UROPORPHYRINOGEN-III SYNTHASE, CHLOROPLASTIC"/>
    <property type="match status" value="1"/>
</dbReference>
<accession>D3DKD4</accession>
<name>D3DKD4_HYDTT</name>
<dbReference type="AlphaFoldDB" id="D3DKD4"/>
<dbReference type="GO" id="GO:0004852">
    <property type="term" value="F:uroporphyrinogen-III synthase activity"/>
    <property type="evidence" value="ECO:0007669"/>
    <property type="project" value="UniProtKB-UniRule"/>
</dbReference>
<dbReference type="InterPro" id="IPR039793">
    <property type="entry name" value="UROS/Hem4"/>
</dbReference>
<sequence length="236" mass="26813">MIKVVLTRSEEDIQKDRELFEREGFVVIPLPLIKTEPVEFELLEDDFDFVVFPSAKAVNYFLSRRRLKGNEKVIAVGEATKKAVERYNYSVYQVPENYYAEEIKLLLKGQKGKVLIPRSQEGREELIKELENLGFYVKALNVYTTKGVLYQKEEFLKKISEGDVVVFASPSAVRSFFANLPKPEGAAILKEKKVVCIGKTTNQELFSLCGHSGLLPEKPSFESIVKLLKSLAQSLQ</sequence>
<dbReference type="InterPro" id="IPR036108">
    <property type="entry name" value="4pyrrol_syn_uPrphyn_synt_sf"/>
</dbReference>
<evidence type="ECO:0000256" key="5">
    <source>
        <dbReference type="ARBA" id="ARBA00023244"/>
    </source>
</evidence>
<dbReference type="Proteomes" id="UP000002574">
    <property type="component" value="Chromosome"/>
</dbReference>
<dbReference type="UniPathway" id="UPA00251">
    <property type="reaction ID" value="UER00320"/>
</dbReference>
<dbReference type="PANTHER" id="PTHR38042">
    <property type="entry name" value="UROPORPHYRINOGEN-III SYNTHASE, CHLOROPLASTIC"/>
    <property type="match status" value="1"/>
</dbReference>
<proteinExistence type="inferred from homology"/>
<dbReference type="CDD" id="cd06578">
    <property type="entry name" value="HemD"/>
    <property type="match status" value="1"/>
</dbReference>
<dbReference type="OrthoDB" id="9815856at2"/>
<dbReference type="SUPFAM" id="SSF69618">
    <property type="entry name" value="HemD-like"/>
    <property type="match status" value="1"/>
</dbReference>
<organism evidence="11 12">
    <name type="scientific">Hydrogenobacter thermophilus (strain DSM 6534 / IAM 12695 / TK-6)</name>
    <dbReference type="NCBI Taxonomy" id="608538"/>
    <lineage>
        <taxon>Bacteria</taxon>
        <taxon>Pseudomonadati</taxon>
        <taxon>Aquificota</taxon>
        <taxon>Aquificia</taxon>
        <taxon>Aquificales</taxon>
        <taxon>Aquificaceae</taxon>
        <taxon>Hydrogenobacter</taxon>
    </lineage>
</organism>
<dbReference type="NCBIfam" id="NF004594">
    <property type="entry name" value="PRK05928.4-3"/>
    <property type="match status" value="1"/>
</dbReference>
<keyword evidence="4 9" id="KW-0456">Lyase</keyword>
<evidence type="ECO:0000313" key="11">
    <source>
        <dbReference type="EMBL" id="BAI70286.1"/>
    </source>
</evidence>
<comment type="similarity">
    <text evidence="2 9">Belongs to the uroporphyrinogen-III synthase family.</text>
</comment>
<protein>
    <recommendedName>
        <fullName evidence="7 9">Uroporphyrinogen-III synthase</fullName>
        <ecNumber evidence="3 9">4.2.1.75</ecNumber>
    </recommendedName>
</protein>
<evidence type="ECO:0000256" key="2">
    <source>
        <dbReference type="ARBA" id="ARBA00008133"/>
    </source>
</evidence>